<evidence type="ECO:0000256" key="1">
    <source>
        <dbReference type="ARBA" id="ARBA00023125"/>
    </source>
</evidence>
<evidence type="ECO:0000256" key="2">
    <source>
        <dbReference type="ARBA" id="ARBA00023172"/>
    </source>
</evidence>
<dbReference type="RefSeq" id="XP_022321672.1">
    <property type="nucleotide sequence ID" value="XM_022465964.1"/>
</dbReference>
<dbReference type="GO" id="GO:0015074">
    <property type="term" value="P:DNA integration"/>
    <property type="evidence" value="ECO:0007669"/>
    <property type="project" value="InterPro"/>
</dbReference>
<sequence length="433" mass="47861">MPPKRKSVGEAVLSKRRKTTASTPVDTDVIPMSPPTSAPSVDQSIDYDKLATAILRQSKLPEVSTPQLQQGQHQIVDTQDHHLLGNQPPPQTCASGIGAILDQVFLVSGSLQNSSTFESVPNSNTCGPLENLTTVSRQLLASALSPSTVRAYRHTWELLMSWKPALSLPVTVVDVCNFIGHLFLLNYSPSSIASHISAISYVHKVQNLYDPTQAFVTKKILKGCQSSVPTRDARLPITPEILRQLLNALAHTVPQHSLRILLRSLFLLAFHAFLRLGEIAVKSLHDSQSVLQRSDVSFEYTNSVVSAVQIIMREYKTNKHHAPLVISLQAIPNSPFCPVNALYEYLDYSKHNSGPLFQTIDKCPISYAKVSSHLKSAVQFIGLNPNNFKGHSFRIGAATYAASLGYSENLNQKLGRWNSDAFRRYIRIVSFKL</sequence>
<dbReference type="InterPro" id="IPR052925">
    <property type="entry name" value="Phage_Integrase-like_Recomb"/>
</dbReference>
<evidence type="ECO:0000313" key="5">
    <source>
        <dbReference type="RefSeq" id="XP_022321671.1"/>
    </source>
</evidence>
<keyword evidence="1" id="KW-0238">DNA-binding</keyword>
<dbReference type="AlphaFoldDB" id="A0A8B8D0K1"/>
<dbReference type="GO" id="GO:0006310">
    <property type="term" value="P:DNA recombination"/>
    <property type="evidence" value="ECO:0007669"/>
    <property type="project" value="UniProtKB-KW"/>
</dbReference>
<keyword evidence="2" id="KW-0233">DNA recombination</keyword>
<evidence type="ECO:0000313" key="6">
    <source>
        <dbReference type="RefSeq" id="XP_022321672.1"/>
    </source>
</evidence>
<dbReference type="Gene3D" id="1.10.443.10">
    <property type="entry name" value="Intergrase catalytic core"/>
    <property type="match status" value="1"/>
</dbReference>
<dbReference type="GO" id="GO:0003677">
    <property type="term" value="F:DNA binding"/>
    <property type="evidence" value="ECO:0007669"/>
    <property type="project" value="UniProtKB-KW"/>
</dbReference>
<gene>
    <name evidence="5 6" type="primary">LOC111123558</name>
</gene>
<dbReference type="InterPro" id="IPR010998">
    <property type="entry name" value="Integrase_recombinase_N"/>
</dbReference>
<dbReference type="Proteomes" id="UP000694844">
    <property type="component" value="Chromosome 3"/>
</dbReference>
<dbReference type="Gene3D" id="1.10.150.130">
    <property type="match status" value="1"/>
</dbReference>
<dbReference type="GeneID" id="111123558"/>
<feature type="region of interest" description="Disordered" evidence="3">
    <location>
        <begin position="1"/>
        <end position="42"/>
    </location>
</feature>
<dbReference type="RefSeq" id="XP_022321671.1">
    <property type="nucleotide sequence ID" value="XM_022465963.1"/>
</dbReference>
<dbReference type="InterPro" id="IPR013762">
    <property type="entry name" value="Integrase-like_cat_sf"/>
</dbReference>
<accession>A0A8B8D0K1</accession>
<evidence type="ECO:0000313" key="4">
    <source>
        <dbReference type="Proteomes" id="UP000694844"/>
    </source>
</evidence>
<proteinExistence type="predicted"/>
<dbReference type="PANTHER" id="PTHR34605:SF3">
    <property type="entry name" value="P CELL-TYPE AGGLUTINATION PROTEIN MAP4-LIKE-RELATED"/>
    <property type="match status" value="1"/>
</dbReference>
<reference evidence="5 6" key="1">
    <citation type="submission" date="2025-04" db="UniProtKB">
        <authorList>
            <consortium name="RefSeq"/>
        </authorList>
    </citation>
    <scope>IDENTIFICATION</scope>
    <source>
        <tissue evidence="5 6">Whole sample</tissue>
    </source>
</reference>
<dbReference type="InterPro" id="IPR011010">
    <property type="entry name" value="DNA_brk_join_enz"/>
</dbReference>
<dbReference type="KEGG" id="cvn:111123558"/>
<dbReference type="SUPFAM" id="SSF56349">
    <property type="entry name" value="DNA breaking-rejoining enzymes"/>
    <property type="match status" value="1"/>
</dbReference>
<protein>
    <submittedName>
        <fullName evidence="5 6">Uncharacterized protein LOC111123558 isoform X1</fullName>
    </submittedName>
</protein>
<name>A0A8B8D0K1_CRAVI</name>
<dbReference type="SUPFAM" id="SSF47823">
    <property type="entry name" value="lambda integrase-like, N-terminal domain"/>
    <property type="match status" value="1"/>
</dbReference>
<dbReference type="PANTHER" id="PTHR34605">
    <property type="entry name" value="PHAGE_INTEGRASE DOMAIN-CONTAINING PROTEIN"/>
    <property type="match status" value="1"/>
</dbReference>
<evidence type="ECO:0000256" key="3">
    <source>
        <dbReference type="SAM" id="MobiDB-lite"/>
    </source>
</evidence>
<organism evidence="4 6">
    <name type="scientific">Crassostrea virginica</name>
    <name type="common">Eastern oyster</name>
    <dbReference type="NCBI Taxonomy" id="6565"/>
    <lineage>
        <taxon>Eukaryota</taxon>
        <taxon>Metazoa</taxon>
        <taxon>Spiralia</taxon>
        <taxon>Lophotrochozoa</taxon>
        <taxon>Mollusca</taxon>
        <taxon>Bivalvia</taxon>
        <taxon>Autobranchia</taxon>
        <taxon>Pteriomorphia</taxon>
        <taxon>Ostreida</taxon>
        <taxon>Ostreoidea</taxon>
        <taxon>Ostreidae</taxon>
        <taxon>Crassostrea</taxon>
    </lineage>
</organism>
<keyword evidence="4" id="KW-1185">Reference proteome</keyword>
<dbReference type="OrthoDB" id="6138620at2759"/>